<dbReference type="PROSITE" id="PS52045">
    <property type="entry name" value="NEPROSIN_PEP_CD"/>
    <property type="match status" value="1"/>
</dbReference>
<evidence type="ECO:0000259" key="2">
    <source>
        <dbReference type="PROSITE" id="PS52045"/>
    </source>
</evidence>
<accession>A0AB40CV80</accession>
<dbReference type="RefSeq" id="XP_039143289.1">
    <property type="nucleotide sequence ID" value="XM_039287355.1"/>
</dbReference>
<sequence length="368" mass="41274">MKKQRNYGGWGVIRERCMGGRGGGIVELEKGKRSFGFTIDEDLELLNKPTMKTTVVDDGDIYDCVDIHKQPAFDHPSLKNHKIQLRPSSYPVGLFDDKSSSTNSTTSTEIGLPDGGCPSGTVPIRRHTKETLMRMKSSLKNMNTPSMHNGTNNELHHQRAIYITRKTLSEFYGASAFIDVYSLPLTKTWQVSSSYIWIINNEDDDQINTIAIGWTVSNESYGDTKTRLTASWTIDNFQETGCRDTSCPGFVQVSRGLPLGIPIKPLSTYGGTQYGLNILVFKDPNTKNWWSFLHNNRIPIGYWPNEIFTNLGAKANKLNFGGIVGYLDSPDKPPMGSGHYPIEANWVICSSLEVRDIVKDIYNIRYVV</sequence>
<name>A0AB40CV80_DIOCR</name>
<feature type="region of interest" description="Disordered" evidence="1">
    <location>
        <begin position="98"/>
        <end position="123"/>
    </location>
</feature>
<dbReference type="GeneID" id="120280497"/>
<feature type="domain" description="Neprosin PEP catalytic" evidence="2">
    <location>
        <begin position="151"/>
        <end position="368"/>
    </location>
</feature>
<dbReference type="Proteomes" id="UP001515500">
    <property type="component" value="Chromosome 17"/>
</dbReference>
<reference evidence="4" key="1">
    <citation type="submission" date="2025-08" db="UniProtKB">
        <authorList>
            <consortium name="RefSeq"/>
        </authorList>
    </citation>
    <scope>IDENTIFICATION</scope>
</reference>
<protein>
    <submittedName>
        <fullName evidence="4">Uncharacterized protein LOC120280497</fullName>
    </submittedName>
</protein>
<dbReference type="Pfam" id="PF03080">
    <property type="entry name" value="Neprosin"/>
    <property type="match status" value="1"/>
</dbReference>
<dbReference type="InterPro" id="IPR053168">
    <property type="entry name" value="Glutamic_endopeptidase"/>
</dbReference>
<gene>
    <name evidence="4" type="primary">LOC120280497</name>
</gene>
<dbReference type="Gene3D" id="3.90.1320.10">
    <property type="entry name" value="Outer-capsid protein sigma 3, large lobe"/>
    <property type="match status" value="1"/>
</dbReference>
<evidence type="ECO:0000256" key="1">
    <source>
        <dbReference type="SAM" id="MobiDB-lite"/>
    </source>
</evidence>
<dbReference type="PANTHER" id="PTHR31589:SF223">
    <property type="entry name" value="PROTEIN, PUTATIVE (DUF239)-RELATED"/>
    <property type="match status" value="1"/>
</dbReference>
<dbReference type="InterPro" id="IPR004314">
    <property type="entry name" value="Neprosin"/>
</dbReference>
<evidence type="ECO:0000313" key="4">
    <source>
        <dbReference type="RefSeq" id="XP_039143289.1"/>
    </source>
</evidence>
<proteinExistence type="predicted"/>
<dbReference type="InterPro" id="IPR025521">
    <property type="entry name" value="Neprosin_propep"/>
</dbReference>
<evidence type="ECO:0000313" key="3">
    <source>
        <dbReference type="Proteomes" id="UP001515500"/>
    </source>
</evidence>
<dbReference type="Pfam" id="PF14365">
    <property type="entry name" value="Neprosin_AP"/>
    <property type="match status" value="1"/>
</dbReference>
<keyword evidence="3" id="KW-1185">Reference proteome</keyword>
<dbReference type="AlphaFoldDB" id="A0AB40CV80"/>
<organism evidence="3 4">
    <name type="scientific">Dioscorea cayennensis subsp. rotundata</name>
    <name type="common">White Guinea yam</name>
    <name type="synonym">Dioscorea rotundata</name>
    <dbReference type="NCBI Taxonomy" id="55577"/>
    <lineage>
        <taxon>Eukaryota</taxon>
        <taxon>Viridiplantae</taxon>
        <taxon>Streptophyta</taxon>
        <taxon>Embryophyta</taxon>
        <taxon>Tracheophyta</taxon>
        <taxon>Spermatophyta</taxon>
        <taxon>Magnoliopsida</taxon>
        <taxon>Liliopsida</taxon>
        <taxon>Dioscoreales</taxon>
        <taxon>Dioscoreaceae</taxon>
        <taxon>Dioscorea</taxon>
    </lineage>
</organism>
<dbReference type="PANTHER" id="PTHR31589">
    <property type="entry name" value="PROTEIN, PUTATIVE (DUF239)-RELATED-RELATED"/>
    <property type="match status" value="1"/>
</dbReference>